<dbReference type="EMBL" id="DF933840">
    <property type="protein sequence ID" value="GAM42524.1"/>
    <property type="molecule type" value="Genomic_DNA"/>
</dbReference>
<dbReference type="InterPro" id="IPR043519">
    <property type="entry name" value="NT_sf"/>
</dbReference>
<dbReference type="PANTHER" id="PTHR34822">
    <property type="entry name" value="GRPB DOMAIN PROTEIN (AFU_ORTHOLOGUE AFUA_1G01530)"/>
    <property type="match status" value="1"/>
</dbReference>
<proteinExistence type="predicted"/>
<dbReference type="PANTHER" id="PTHR34822:SF1">
    <property type="entry name" value="GRPB FAMILY PROTEIN"/>
    <property type="match status" value="1"/>
</dbReference>
<dbReference type="InterPro" id="IPR007344">
    <property type="entry name" value="GrpB/CoaE"/>
</dbReference>
<dbReference type="Gene3D" id="3.30.460.10">
    <property type="entry name" value="Beta Polymerase, domain 2"/>
    <property type="match status" value="1"/>
</dbReference>
<gene>
    <name evidence="1" type="ORF">TCE0_044r16580</name>
</gene>
<keyword evidence="2" id="KW-1185">Reference proteome</keyword>
<dbReference type="Proteomes" id="UP000053095">
    <property type="component" value="Unassembled WGS sequence"/>
</dbReference>
<reference evidence="2" key="1">
    <citation type="journal article" date="2015" name="Genome Announc.">
        <title>Draft genome sequence of Talaromyces cellulolyticus strain Y-94, a source of lignocellulosic biomass-degrading enzymes.</title>
        <authorList>
            <person name="Fujii T."/>
            <person name="Koike H."/>
            <person name="Sawayama S."/>
            <person name="Yano S."/>
            <person name="Inoue H."/>
        </authorList>
    </citation>
    <scope>NUCLEOTIDE SEQUENCE [LARGE SCALE GENOMIC DNA]</scope>
    <source>
        <strain evidence="2">Y-94</strain>
    </source>
</reference>
<accession>A0A478EC47</accession>
<organism evidence="1 2">
    <name type="scientific">Talaromyces pinophilus</name>
    <name type="common">Penicillium pinophilum</name>
    <dbReference type="NCBI Taxonomy" id="128442"/>
    <lineage>
        <taxon>Eukaryota</taxon>
        <taxon>Fungi</taxon>
        <taxon>Dikarya</taxon>
        <taxon>Ascomycota</taxon>
        <taxon>Pezizomycotina</taxon>
        <taxon>Eurotiomycetes</taxon>
        <taxon>Eurotiomycetidae</taxon>
        <taxon>Eurotiales</taxon>
        <taxon>Trichocomaceae</taxon>
        <taxon>Talaromyces</taxon>
        <taxon>Talaromyces sect. Talaromyces</taxon>
    </lineage>
</organism>
<evidence type="ECO:0000313" key="2">
    <source>
        <dbReference type="Proteomes" id="UP000053095"/>
    </source>
</evidence>
<evidence type="ECO:0000313" key="1">
    <source>
        <dbReference type="EMBL" id="GAM42524.1"/>
    </source>
</evidence>
<name>A0A478EC47_TALPI</name>
<dbReference type="Pfam" id="PF04229">
    <property type="entry name" value="GrpB"/>
    <property type="match status" value="1"/>
</dbReference>
<dbReference type="AlphaFoldDB" id="A0A478EC47"/>
<sequence>MSTASESTPLKRRRSLIEQISHRLDKPIAIIEYDPIWANQFSIVCQRIYQALGSRALAIEHIGSTSVPGLPAKAVIDIDLVIADPTQEADYVPAMEAVGFQFVFREPFWYDHRFFGLEEPYANVHVFAPGCPEHLRHVAFRDWLRGCEEDRLLYASVKREAADATCQDGGTVMDYNDRKAFVIREILSRMESRRTAGLVDG</sequence>
<protein>
    <submittedName>
        <fullName evidence="1">GrpB domain protein</fullName>
    </submittedName>
</protein>
<dbReference type="SUPFAM" id="SSF81301">
    <property type="entry name" value="Nucleotidyltransferase"/>
    <property type="match status" value="1"/>
</dbReference>